<sequence>MLKHQKSREYYTVFIILCAVILSACVIWTQPFLQNNQLGWDINEVIVTEGYEPNAVEHVQLFLVDKAGRPIINGQVLLNAQSEKSHATCKQWMHHVDQGLYESECLFTESGKWKADVFVAGAQSKQQFTYFFTVQPMPSMDEFRSKRK</sequence>
<feature type="transmembrane region" description="Helical" evidence="1">
    <location>
        <begin position="12"/>
        <end position="33"/>
    </location>
</feature>
<accession>A0A553ZWH6</accession>
<reference evidence="2 3" key="1">
    <citation type="submission" date="2019-07" db="EMBL/GenBank/DDBJ databases">
        <authorList>
            <person name="Park Y.J."/>
            <person name="Jeong S.E."/>
            <person name="Jung H.S."/>
        </authorList>
    </citation>
    <scope>NUCLEOTIDE SEQUENCE [LARGE SCALE GENOMIC DNA]</scope>
    <source>
        <strain evidence="3">P16(2019)</strain>
    </source>
</reference>
<dbReference type="EMBL" id="VLXZ01000009">
    <property type="protein sequence ID" value="TSB45818.1"/>
    <property type="molecule type" value="Genomic_DNA"/>
</dbReference>
<evidence type="ECO:0008006" key="4">
    <source>
        <dbReference type="Google" id="ProtNLM"/>
    </source>
</evidence>
<organism evidence="2 3">
    <name type="scientific">Alkalicoccobacillus porphyridii</name>
    <dbReference type="NCBI Taxonomy" id="2597270"/>
    <lineage>
        <taxon>Bacteria</taxon>
        <taxon>Bacillati</taxon>
        <taxon>Bacillota</taxon>
        <taxon>Bacilli</taxon>
        <taxon>Bacillales</taxon>
        <taxon>Bacillaceae</taxon>
        <taxon>Alkalicoccobacillus</taxon>
    </lineage>
</organism>
<keyword evidence="1" id="KW-0472">Membrane</keyword>
<keyword evidence="1" id="KW-1133">Transmembrane helix</keyword>
<dbReference type="PROSITE" id="PS51257">
    <property type="entry name" value="PROKAR_LIPOPROTEIN"/>
    <property type="match status" value="1"/>
</dbReference>
<comment type="caution">
    <text evidence="2">The sequence shown here is derived from an EMBL/GenBank/DDBJ whole genome shotgun (WGS) entry which is preliminary data.</text>
</comment>
<dbReference type="AlphaFoldDB" id="A0A553ZWH6"/>
<proteinExistence type="predicted"/>
<keyword evidence="3" id="KW-1185">Reference proteome</keyword>
<name>A0A553ZWH6_9BACI</name>
<evidence type="ECO:0000313" key="2">
    <source>
        <dbReference type="EMBL" id="TSB45818.1"/>
    </source>
</evidence>
<evidence type="ECO:0000313" key="3">
    <source>
        <dbReference type="Proteomes" id="UP000318521"/>
    </source>
</evidence>
<gene>
    <name evidence="2" type="ORF">FN960_15165</name>
</gene>
<keyword evidence="1" id="KW-0812">Transmembrane</keyword>
<dbReference type="Proteomes" id="UP000318521">
    <property type="component" value="Unassembled WGS sequence"/>
</dbReference>
<evidence type="ECO:0000256" key="1">
    <source>
        <dbReference type="SAM" id="Phobius"/>
    </source>
</evidence>
<protein>
    <recommendedName>
        <fullName evidence="4">YtkA-like domain-containing protein</fullName>
    </recommendedName>
</protein>
<dbReference type="RefSeq" id="WP_143849686.1">
    <property type="nucleotide sequence ID" value="NZ_VLXZ01000009.1"/>
</dbReference>
<dbReference type="OrthoDB" id="2869751at2"/>